<proteinExistence type="predicted"/>
<reference evidence="1" key="1">
    <citation type="submission" date="2018-02" db="EMBL/GenBank/DDBJ databases">
        <title>Rhizophora mucronata_Transcriptome.</title>
        <authorList>
            <person name="Meera S.P."/>
            <person name="Sreeshan A."/>
            <person name="Augustine A."/>
        </authorList>
    </citation>
    <scope>NUCLEOTIDE SEQUENCE</scope>
    <source>
        <tissue evidence="1">Leaf</tissue>
    </source>
</reference>
<dbReference type="EMBL" id="GGEC01000019">
    <property type="protein sequence ID" value="MBW80502.1"/>
    <property type="molecule type" value="Transcribed_RNA"/>
</dbReference>
<evidence type="ECO:0000313" key="1">
    <source>
        <dbReference type="EMBL" id="MBW80502.1"/>
    </source>
</evidence>
<dbReference type="AlphaFoldDB" id="A0A2P2IH05"/>
<accession>A0A2P2IH05</accession>
<name>A0A2P2IH05_RHIMU</name>
<sequence length="40" mass="4719">MRYTHTMQLIYYTTNARIYQSNKEEVGKKGCLHSKVSTTH</sequence>
<protein>
    <submittedName>
        <fullName evidence="1">Uncharacterized protein</fullName>
    </submittedName>
</protein>
<organism evidence="1">
    <name type="scientific">Rhizophora mucronata</name>
    <name type="common">Asiatic mangrove</name>
    <dbReference type="NCBI Taxonomy" id="61149"/>
    <lineage>
        <taxon>Eukaryota</taxon>
        <taxon>Viridiplantae</taxon>
        <taxon>Streptophyta</taxon>
        <taxon>Embryophyta</taxon>
        <taxon>Tracheophyta</taxon>
        <taxon>Spermatophyta</taxon>
        <taxon>Magnoliopsida</taxon>
        <taxon>eudicotyledons</taxon>
        <taxon>Gunneridae</taxon>
        <taxon>Pentapetalae</taxon>
        <taxon>rosids</taxon>
        <taxon>fabids</taxon>
        <taxon>Malpighiales</taxon>
        <taxon>Rhizophoraceae</taxon>
        <taxon>Rhizophora</taxon>
    </lineage>
</organism>